<organism evidence="1 2">
    <name type="scientific">Schistosoma haematobium</name>
    <name type="common">Blood fluke</name>
    <dbReference type="NCBI Taxonomy" id="6185"/>
    <lineage>
        <taxon>Eukaryota</taxon>
        <taxon>Metazoa</taxon>
        <taxon>Spiralia</taxon>
        <taxon>Lophotrochozoa</taxon>
        <taxon>Platyhelminthes</taxon>
        <taxon>Trematoda</taxon>
        <taxon>Digenea</taxon>
        <taxon>Strigeidida</taxon>
        <taxon>Schistosomatoidea</taxon>
        <taxon>Schistosomatidae</taxon>
        <taxon>Schistosoma</taxon>
    </lineage>
</organism>
<dbReference type="GeneID" id="75576291"/>
<name>A0A922S5E7_SCHHA</name>
<gene>
    <name evidence="1" type="ORF">MS3_00000269</name>
</gene>
<evidence type="ECO:0000313" key="2">
    <source>
        <dbReference type="Proteomes" id="UP000471633"/>
    </source>
</evidence>
<dbReference type="Proteomes" id="UP000471633">
    <property type="component" value="Unassembled WGS sequence"/>
</dbReference>
<dbReference type="EMBL" id="AMPZ03000001">
    <property type="protein sequence ID" value="KAH9594482.1"/>
    <property type="molecule type" value="Genomic_DNA"/>
</dbReference>
<reference evidence="1" key="1">
    <citation type="journal article" date="2012" name="Nat. Genet.">
        <title>Whole-genome sequence of Schistosoma haematobium.</title>
        <authorList>
            <person name="Young N.D."/>
            <person name="Jex A.R."/>
            <person name="Li B."/>
            <person name="Liu S."/>
            <person name="Yang L."/>
            <person name="Xiong Z."/>
            <person name="Li Y."/>
            <person name="Cantacessi C."/>
            <person name="Hall R.S."/>
            <person name="Xu X."/>
            <person name="Chen F."/>
            <person name="Wu X."/>
            <person name="Zerlotini A."/>
            <person name="Oliveira G."/>
            <person name="Hofmann A."/>
            <person name="Zhang G."/>
            <person name="Fang X."/>
            <person name="Kang Y."/>
            <person name="Campbell B.E."/>
            <person name="Loukas A."/>
            <person name="Ranganathan S."/>
            <person name="Rollinson D."/>
            <person name="Rinaldi G."/>
            <person name="Brindley P.J."/>
            <person name="Yang H."/>
            <person name="Wang J."/>
            <person name="Wang J."/>
            <person name="Gasser R.B."/>
        </authorList>
    </citation>
    <scope>NUCLEOTIDE SEQUENCE</scope>
</reference>
<dbReference type="CTD" id="75576291"/>
<dbReference type="KEGG" id="shx:MS3_00000269"/>
<comment type="caution">
    <text evidence="1">The sequence shown here is derived from an EMBL/GenBank/DDBJ whole genome shotgun (WGS) entry which is preliminary data.</text>
</comment>
<reference evidence="1" key="2">
    <citation type="journal article" date="2019" name="Gigascience">
        <title>High-quality Schistosoma haematobium genome achieved by single-molecule and long-range sequencing.</title>
        <authorList>
            <person name="Stroehlein A.J."/>
            <person name="Korhonen P.K."/>
            <person name="Chong T.M."/>
            <person name="Lim Y.L."/>
            <person name="Chan K.G."/>
            <person name="Webster B."/>
            <person name="Rollinson D."/>
            <person name="Brindley P.J."/>
            <person name="Gasser R.B."/>
            <person name="Young N.D."/>
        </authorList>
    </citation>
    <scope>NUCLEOTIDE SEQUENCE</scope>
</reference>
<dbReference type="AlphaFoldDB" id="A0A922S5E7"/>
<evidence type="ECO:0000313" key="1">
    <source>
        <dbReference type="EMBL" id="KAH9594482.1"/>
    </source>
</evidence>
<dbReference type="OrthoDB" id="6253247at2759"/>
<protein>
    <submittedName>
        <fullName evidence="1">Uncharacterized protein</fullName>
    </submittedName>
</protein>
<keyword evidence="2" id="KW-1185">Reference proteome</keyword>
<sequence length="129" mass="14742">MVPNKPRQCTNDYVTSDCICQFTGLCGHTYIGRNNRTAQSSVIEHVPRWLQNQLILNDPINMGGRKSCSVIAKHIIEMGHKIDINAAFRTLYRNCQGRILKFIEALAIRKFKPPLCVQNRFVANLNSPW</sequence>
<dbReference type="RefSeq" id="XP_051073581.1">
    <property type="nucleotide sequence ID" value="XM_051208102.1"/>
</dbReference>
<accession>A0A922S5E7</accession>
<reference evidence="1" key="3">
    <citation type="submission" date="2021-06" db="EMBL/GenBank/DDBJ databases">
        <title>Chromosome-level genome assembly for S. haematobium.</title>
        <authorList>
            <person name="Stroehlein A.J."/>
        </authorList>
    </citation>
    <scope>NUCLEOTIDE SEQUENCE</scope>
</reference>
<proteinExistence type="predicted"/>
<reference evidence="1" key="4">
    <citation type="journal article" date="2022" name="PLoS Pathog.">
        <title>Chromosome-level genome of Schistosoma haematobium underpins genome-wide explorations of molecular variation.</title>
        <authorList>
            <person name="Stroehlein A.J."/>
            <person name="Korhonen P.K."/>
            <person name="Lee V.V."/>
            <person name="Ralph S.A."/>
            <person name="Mentink-Kane M."/>
            <person name="You H."/>
            <person name="McManus D.P."/>
            <person name="Tchuente L.T."/>
            <person name="Stothard J.R."/>
            <person name="Kaur P."/>
            <person name="Dudchenko O."/>
            <person name="Aiden E.L."/>
            <person name="Yang B."/>
            <person name="Yang H."/>
            <person name="Emery A.M."/>
            <person name="Webster B.L."/>
            <person name="Brindley P.J."/>
            <person name="Rollinson D."/>
            <person name="Chang B.C.H."/>
            <person name="Gasser R.B."/>
            <person name="Young N.D."/>
        </authorList>
    </citation>
    <scope>NUCLEOTIDE SEQUENCE</scope>
</reference>